<feature type="compositionally biased region" description="Basic and acidic residues" evidence="1">
    <location>
        <begin position="30"/>
        <end position="40"/>
    </location>
</feature>
<protein>
    <submittedName>
        <fullName evidence="2">Uncharacterized protein</fullName>
    </submittedName>
</protein>
<dbReference type="Proteomes" id="UP000576792">
    <property type="component" value="Unassembled WGS sequence"/>
</dbReference>
<evidence type="ECO:0000313" key="3">
    <source>
        <dbReference type="Proteomes" id="UP000576792"/>
    </source>
</evidence>
<proteinExistence type="predicted"/>
<reference evidence="2 3" key="1">
    <citation type="submission" date="2020-03" db="EMBL/GenBank/DDBJ databases">
        <title>Sequencing the genomes of 1000 actinobacteria strains.</title>
        <authorList>
            <person name="Klenk H.-P."/>
        </authorList>
    </citation>
    <scope>NUCLEOTIDE SEQUENCE [LARGE SCALE GENOMIC DNA]</scope>
    <source>
        <strain evidence="2 3">DSM 18964</strain>
    </source>
</reference>
<feature type="region of interest" description="Disordered" evidence="1">
    <location>
        <begin position="17"/>
        <end position="40"/>
    </location>
</feature>
<comment type="caution">
    <text evidence="2">The sequence shown here is derived from an EMBL/GenBank/DDBJ whole genome shotgun (WGS) entry which is preliminary data.</text>
</comment>
<accession>A0A846S1P5</accession>
<keyword evidence="3" id="KW-1185">Reference proteome</keyword>
<sequence length="40" mass="4555">MYRESGGRVHVLIEDSNKVRNPWNNGDSGLSKEGRSCHLR</sequence>
<organism evidence="2 3">
    <name type="scientific">Brevibacterium marinum</name>
    <dbReference type="NCBI Taxonomy" id="418643"/>
    <lineage>
        <taxon>Bacteria</taxon>
        <taxon>Bacillati</taxon>
        <taxon>Actinomycetota</taxon>
        <taxon>Actinomycetes</taxon>
        <taxon>Micrococcales</taxon>
        <taxon>Brevibacteriaceae</taxon>
        <taxon>Brevibacterium</taxon>
    </lineage>
</organism>
<dbReference type="AlphaFoldDB" id="A0A846S1P5"/>
<name>A0A846S1P5_9MICO</name>
<dbReference type="EMBL" id="JAATJN010000001">
    <property type="protein sequence ID" value="NJC57605.1"/>
    <property type="molecule type" value="Genomic_DNA"/>
</dbReference>
<evidence type="ECO:0000313" key="2">
    <source>
        <dbReference type="EMBL" id="NJC57605.1"/>
    </source>
</evidence>
<gene>
    <name evidence="2" type="ORF">BKA07_002640</name>
</gene>
<evidence type="ECO:0000256" key="1">
    <source>
        <dbReference type="SAM" id="MobiDB-lite"/>
    </source>
</evidence>